<evidence type="ECO:0000313" key="1">
    <source>
        <dbReference type="EMBL" id="PKC59335.1"/>
    </source>
</evidence>
<proteinExistence type="predicted"/>
<gene>
    <name evidence="1" type="ORF">RhiirA1_469607</name>
</gene>
<reference evidence="1 2" key="2">
    <citation type="submission" date="2017-10" db="EMBL/GenBank/DDBJ databases">
        <title>Genome analyses suggest a sexual origin of heterokaryosis in a supposedly ancient asexual fungus.</title>
        <authorList>
            <person name="Corradi N."/>
            <person name="Sedzielewska K."/>
            <person name="Noel J."/>
            <person name="Charron P."/>
            <person name="Farinelli L."/>
            <person name="Marton T."/>
            <person name="Kruger M."/>
            <person name="Pelin A."/>
            <person name="Brachmann A."/>
            <person name="Corradi N."/>
        </authorList>
    </citation>
    <scope>NUCLEOTIDE SEQUENCE [LARGE SCALE GENOMIC DNA]</scope>
    <source>
        <strain evidence="1 2">A1</strain>
    </source>
</reference>
<accession>A0A2N0R7S5</accession>
<dbReference type="VEuPathDB" id="FungiDB:RhiirFUN_000330"/>
<dbReference type="EMBL" id="LLXH01001354">
    <property type="protein sequence ID" value="PKC59335.1"/>
    <property type="molecule type" value="Genomic_DNA"/>
</dbReference>
<dbReference type="VEuPathDB" id="FungiDB:RhiirA1_469607"/>
<sequence>MRDTSQALLANMAAIVCHGPECINGKIKKMNIQTLFDTLDVHIEGSVDDTIRKQYQVTKIKSLSSSCTMKLYAIKDNLNNIGDNDDSVITGFDDISLQYSEAQGKYAGLCIIEAYHKSRKLYRDGSYGFYTVWLLVFKYLAFFENEAVIIIHQSGGQAYADTNCPAGIGVI</sequence>
<reference evidence="1 2" key="1">
    <citation type="submission" date="2017-10" db="EMBL/GenBank/DDBJ databases">
        <title>Extensive intraspecific genome diversity in a model arbuscular mycorrhizal fungus.</title>
        <authorList>
            <person name="Chen E.C.H."/>
            <person name="Morin E."/>
            <person name="Baudet D."/>
            <person name="Noel J."/>
            <person name="Ndikumana S."/>
            <person name="Charron P."/>
            <person name="St-Onge C."/>
            <person name="Giorgi J."/>
            <person name="Grigoriev I.V."/>
            <person name="Roux C."/>
            <person name="Martin F.M."/>
            <person name="Corradi N."/>
        </authorList>
    </citation>
    <scope>NUCLEOTIDE SEQUENCE [LARGE SCALE GENOMIC DNA]</scope>
    <source>
        <strain evidence="1 2">A1</strain>
    </source>
</reference>
<comment type="caution">
    <text evidence="1">The sequence shown here is derived from an EMBL/GenBank/DDBJ whole genome shotgun (WGS) entry which is preliminary data.</text>
</comment>
<dbReference type="VEuPathDB" id="FungiDB:FUN_020815"/>
<protein>
    <submittedName>
        <fullName evidence="1">Uncharacterized protein</fullName>
    </submittedName>
</protein>
<evidence type="ECO:0000313" key="2">
    <source>
        <dbReference type="Proteomes" id="UP000232688"/>
    </source>
</evidence>
<organism evidence="1 2">
    <name type="scientific">Rhizophagus irregularis</name>
    <dbReference type="NCBI Taxonomy" id="588596"/>
    <lineage>
        <taxon>Eukaryota</taxon>
        <taxon>Fungi</taxon>
        <taxon>Fungi incertae sedis</taxon>
        <taxon>Mucoromycota</taxon>
        <taxon>Glomeromycotina</taxon>
        <taxon>Glomeromycetes</taxon>
        <taxon>Glomerales</taxon>
        <taxon>Glomeraceae</taxon>
        <taxon>Rhizophagus</taxon>
    </lineage>
</organism>
<dbReference type="AlphaFoldDB" id="A0A2N0R7S5"/>
<dbReference type="Proteomes" id="UP000232688">
    <property type="component" value="Unassembled WGS sequence"/>
</dbReference>
<name>A0A2N0R7S5_9GLOM</name>